<accession>A0A9W8A430</accession>
<dbReference type="Proteomes" id="UP001150538">
    <property type="component" value="Unassembled WGS sequence"/>
</dbReference>
<dbReference type="InterPro" id="IPR010678">
    <property type="entry name" value="UTP25"/>
</dbReference>
<evidence type="ECO:0000256" key="6">
    <source>
        <dbReference type="ARBA" id="ARBA00031846"/>
    </source>
</evidence>
<dbReference type="SUPFAM" id="SSF52540">
    <property type="entry name" value="P-loop containing nucleoside triphosphate hydrolases"/>
    <property type="match status" value="1"/>
</dbReference>
<dbReference type="Gene3D" id="2.130.10.10">
    <property type="entry name" value="YVTN repeat-like/Quinoprotein amine dehydrogenase"/>
    <property type="match status" value="1"/>
</dbReference>
<evidence type="ECO:0000256" key="2">
    <source>
        <dbReference type="ARBA" id="ARBA00004604"/>
    </source>
</evidence>
<feature type="compositionally biased region" description="Acidic residues" evidence="8">
    <location>
        <begin position="454"/>
        <end position="478"/>
    </location>
</feature>
<dbReference type="OrthoDB" id="10264378at2759"/>
<feature type="compositionally biased region" description="Basic and acidic residues" evidence="8">
    <location>
        <begin position="380"/>
        <end position="395"/>
    </location>
</feature>
<keyword evidence="7" id="KW-0853">WD repeat</keyword>
<proteinExistence type="inferred from homology"/>
<dbReference type="GO" id="GO:0019843">
    <property type="term" value="F:rRNA binding"/>
    <property type="evidence" value="ECO:0007669"/>
    <property type="project" value="TreeGrafter"/>
</dbReference>
<name>A0A9W8A430_9FUNG</name>
<evidence type="ECO:0000256" key="5">
    <source>
        <dbReference type="ARBA" id="ARBA00023242"/>
    </source>
</evidence>
<feature type="compositionally biased region" description="Basic and acidic residues" evidence="8">
    <location>
        <begin position="340"/>
        <end position="361"/>
    </location>
</feature>
<keyword evidence="5" id="KW-0539">Nucleus</keyword>
<comment type="similarity">
    <text evidence="3">Belongs to the UTP25 family.</text>
</comment>
<dbReference type="GO" id="GO:0032040">
    <property type="term" value="C:small-subunit processome"/>
    <property type="evidence" value="ECO:0007669"/>
    <property type="project" value="TreeGrafter"/>
</dbReference>
<dbReference type="InterPro" id="IPR015943">
    <property type="entry name" value="WD40/YVTN_repeat-like_dom_sf"/>
</dbReference>
<dbReference type="PROSITE" id="PS50082">
    <property type="entry name" value="WD_REPEATS_2"/>
    <property type="match status" value="1"/>
</dbReference>
<dbReference type="SMART" id="SM00320">
    <property type="entry name" value="WD40"/>
    <property type="match status" value="2"/>
</dbReference>
<dbReference type="AlphaFoldDB" id="A0A9W8A430"/>
<protein>
    <recommendedName>
        <fullName evidence="4">U3 small nucleolar RNA-associated protein 25</fullName>
    </recommendedName>
    <alternativeName>
        <fullName evidence="6">U three protein 25</fullName>
    </alternativeName>
</protein>
<dbReference type="InterPro" id="IPR053939">
    <property type="entry name" value="UTP25_C"/>
</dbReference>
<feature type="region of interest" description="Disordered" evidence="8">
    <location>
        <begin position="441"/>
        <end position="527"/>
    </location>
</feature>
<dbReference type="PANTHER" id="PTHR12933">
    <property type="entry name" value="ORF PROTEIN-RELATED"/>
    <property type="match status" value="1"/>
</dbReference>
<dbReference type="Pfam" id="PF06862">
    <property type="entry name" value="Utp25_C"/>
    <property type="match status" value="1"/>
</dbReference>
<gene>
    <name evidence="11" type="primary">UTP25</name>
    <name evidence="11" type="ORF">H4219_001785</name>
</gene>
<dbReference type="InterPro" id="IPR027417">
    <property type="entry name" value="P-loop_NTPase"/>
</dbReference>
<evidence type="ECO:0000259" key="10">
    <source>
        <dbReference type="Pfam" id="PF22916"/>
    </source>
</evidence>
<feature type="compositionally biased region" description="Basic and acidic residues" evidence="8">
    <location>
        <begin position="21"/>
        <end position="33"/>
    </location>
</feature>
<evidence type="ECO:0000256" key="1">
    <source>
        <dbReference type="ARBA" id="ARBA00002883"/>
    </source>
</evidence>
<dbReference type="PANTHER" id="PTHR12933:SF0">
    <property type="entry name" value="U3 SMALL NUCLEOLAR RNA-ASSOCIATED PROTEIN 25 HOMOLOG"/>
    <property type="match status" value="1"/>
</dbReference>
<dbReference type="Gene3D" id="3.40.50.300">
    <property type="entry name" value="P-loop containing nucleotide triphosphate hydrolases"/>
    <property type="match status" value="1"/>
</dbReference>
<feature type="region of interest" description="Disordered" evidence="8">
    <location>
        <begin position="1"/>
        <end position="33"/>
    </location>
</feature>
<comment type="function">
    <text evidence="1">DEAD-box RNA helicase-like protein required for pre-18S rRNA processing, specifically at sites A0, A1, and A2.</text>
</comment>
<feature type="compositionally biased region" description="Acidic residues" evidence="8">
    <location>
        <begin position="492"/>
        <end position="510"/>
    </location>
</feature>
<evidence type="ECO:0000256" key="8">
    <source>
        <dbReference type="SAM" id="MobiDB-lite"/>
    </source>
</evidence>
<evidence type="ECO:0000256" key="7">
    <source>
        <dbReference type="PROSITE-ProRule" id="PRU00221"/>
    </source>
</evidence>
<feature type="compositionally biased region" description="Basic residues" evidence="8">
    <location>
        <begin position="401"/>
        <end position="410"/>
    </location>
</feature>
<organism evidence="11 12">
    <name type="scientific">Mycoemilia scoparia</name>
    <dbReference type="NCBI Taxonomy" id="417184"/>
    <lineage>
        <taxon>Eukaryota</taxon>
        <taxon>Fungi</taxon>
        <taxon>Fungi incertae sedis</taxon>
        <taxon>Zoopagomycota</taxon>
        <taxon>Kickxellomycotina</taxon>
        <taxon>Kickxellomycetes</taxon>
        <taxon>Kickxellales</taxon>
        <taxon>Kickxellaceae</taxon>
        <taxon>Mycoemilia</taxon>
    </lineage>
</organism>
<dbReference type="GO" id="GO:0000462">
    <property type="term" value="P:maturation of SSU-rRNA from tricistronic rRNA transcript (SSU-rRNA, 5.8S rRNA, LSU-rRNA)"/>
    <property type="evidence" value="ECO:0007669"/>
    <property type="project" value="TreeGrafter"/>
</dbReference>
<dbReference type="Pfam" id="PF22916">
    <property type="entry name" value="UTP25_NTPase-like"/>
    <property type="match status" value="1"/>
</dbReference>
<dbReference type="GO" id="GO:0034511">
    <property type="term" value="F:U3 snoRNA binding"/>
    <property type="evidence" value="ECO:0007669"/>
    <property type="project" value="InterPro"/>
</dbReference>
<evidence type="ECO:0000256" key="4">
    <source>
        <dbReference type="ARBA" id="ARBA00015422"/>
    </source>
</evidence>
<comment type="subcellular location">
    <subcellularLocation>
        <location evidence="2">Nucleus</location>
        <location evidence="2">Nucleolus</location>
    </subcellularLocation>
</comment>
<dbReference type="InterPro" id="IPR053940">
    <property type="entry name" value="UTP25_NTPase-like"/>
</dbReference>
<dbReference type="InterPro" id="IPR001680">
    <property type="entry name" value="WD40_rpt"/>
</dbReference>
<dbReference type="EMBL" id="JANBPU010000022">
    <property type="protein sequence ID" value="KAJ1919756.1"/>
    <property type="molecule type" value="Genomic_DNA"/>
</dbReference>
<sequence length="1135" mass="128693">MNGYSSSRHTGSSSQHYSYRGSRDDSRERGHIERVNSSDIIRDKNDNSEIEIQNHKINDTNINDTNDNNELENLTDPLSISLNMDVICSMKATKLFNTLKGKATSIDFDKSGKRCVVTTGCESIHIFNCITGMPETMSYSKKYGCDLAIFTHEPGSILYGSTKIDDTIRYLSFKENRFIRYFQGHSGRVISISMVNSTPSIHDPRSQEGYGSQMYQHSSSGQHQNLQHRNMFVSSSLDGSVRVWDFAEQRPLAILRPKTQSRNNLQPDPGSGNTGYDTPYPVVASDPTGMVLAIGINRKEIQLYDMSKLKSMMYSFFYMARGNSGSRGRGGARRGLNSRQRRDLEEYGELDHSKSAARADNDLDSAISRAMSNKMSRNLARVDREARLKRTHGDDPSSGNKHIKPKKRARVEKAHESEDEQGQEEAYKHLLNSLKGSVPVEVESDSDGLSLDGVDNESDIQDSEDEVDEENELVEDSDGEPKDADNSGSGTSDEEEESENDDQQATEDDSNATGNPNDMFYKHFNSEDGHNQIHTRLKRVVNNDYIMAKPKITDKILKQAVFFNTNESDIIQESIAKPVDMTQMCVTQRLINSWNKLEKPYLNSDEESSHENEAAEEANTMSPLQSRLFHILNNYKDLFYTNRTYKTKKELMDLYTLHALNHVLRSRRLVGKNNAKLAKAQEAGKTIDEQRDQGFTRPKVLVMLPFRNCAFDFVQTLCKLLGTGKISKLERFAEEFGPGDEDQDSTGDPKKPEEFNSIFAGNLDDSFRVGIKVMPNAIQLYAPFYSSDIIIGSPLGLRLSSGSSAHGKSSKKQDFDFLSSIEVLIMDQCDAFLMQNWEHVKLVLDNINHIPKKARDADFSRIRPWCLDGTMKNYRQTLLFSDYIAPEFLSLFNNKPASSGSTDITVSIKGHHSASKSSQQLCMFTNYEGKVKVRQSYPGVIADVIPRITQIFTRLSIKDKKAVPEETFKYFIEKTLPSYSPQSSSNKCSVLVFIPSYLDYVKVRNYLLNNDYDFEEACEYSSPKEVSRARTQFYHGRTDFLITTERFHYFHRYKIRGIKKIVFYGLPEHSHYYSEYLNMTMSNASETNDGSGNSSVDVECSALFSTYDQLRFERIVGSKLAKQMLSGQKSQFTFT</sequence>
<evidence type="ECO:0000259" key="9">
    <source>
        <dbReference type="Pfam" id="PF06862"/>
    </source>
</evidence>
<feature type="region of interest" description="Disordered" evidence="8">
    <location>
        <begin position="324"/>
        <end position="424"/>
    </location>
</feature>
<feature type="domain" description="UTP25 NTP hydrolase-like" evidence="10">
    <location>
        <begin position="635"/>
        <end position="895"/>
    </location>
</feature>
<reference evidence="11" key="1">
    <citation type="submission" date="2022-07" db="EMBL/GenBank/DDBJ databases">
        <title>Phylogenomic reconstructions and comparative analyses of Kickxellomycotina fungi.</title>
        <authorList>
            <person name="Reynolds N.K."/>
            <person name="Stajich J.E."/>
            <person name="Barry K."/>
            <person name="Grigoriev I.V."/>
            <person name="Crous P."/>
            <person name="Smith M.E."/>
        </authorList>
    </citation>
    <scope>NUCLEOTIDE SEQUENCE</scope>
    <source>
        <strain evidence="11">NBRC 100468</strain>
    </source>
</reference>
<comment type="caution">
    <text evidence="11">The sequence shown here is derived from an EMBL/GenBank/DDBJ whole genome shotgun (WGS) entry which is preliminary data.</text>
</comment>
<evidence type="ECO:0000313" key="11">
    <source>
        <dbReference type="EMBL" id="KAJ1919756.1"/>
    </source>
</evidence>
<feature type="domain" description="UTP25 C-terminal" evidence="9">
    <location>
        <begin position="941"/>
        <end position="1134"/>
    </location>
</feature>
<keyword evidence="12" id="KW-1185">Reference proteome</keyword>
<feature type="region of interest" description="Disordered" evidence="8">
    <location>
        <begin position="255"/>
        <end position="279"/>
    </location>
</feature>
<dbReference type="InterPro" id="IPR036322">
    <property type="entry name" value="WD40_repeat_dom_sf"/>
</dbReference>
<evidence type="ECO:0000256" key="3">
    <source>
        <dbReference type="ARBA" id="ARBA00009223"/>
    </source>
</evidence>
<feature type="repeat" description="WD" evidence="7">
    <location>
        <begin position="230"/>
        <end position="254"/>
    </location>
</feature>
<feature type="region of interest" description="Disordered" evidence="8">
    <location>
        <begin position="736"/>
        <end position="755"/>
    </location>
</feature>
<feature type="compositionally biased region" description="Low complexity" evidence="8">
    <location>
        <begin position="1"/>
        <end position="18"/>
    </location>
</feature>
<evidence type="ECO:0000313" key="12">
    <source>
        <dbReference type="Proteomes" id="UP001150538"/>
    </source>
</evidence>
<dbReference type="SUPFAM" id="SSF50978">
    <property type="entry name" value="WD40 repeat-like"/>
    <property type="match status" value="1"/>
</dbReference>